<evidence type="ECO:0000256" key="1">
    <source>
        <dbReference type="ARBA" id="ARBA00004141"/>
    </source>
</evidence>
<dbReference type="EMBL" id="KE148147">
    <property type="protein sequence ID" value="EPE09683.1"/>
    <property type="molecule type" value="Genomic_DNA"/>
</dbReference>
<keyword evidence="9" id="KW-1185">Reference proteome</keyword>
<sequence length="523" mass="58620">MDADDLTQHQLDGFNVVERVASVLSLLGCIVIITTFCASKSFHKPINRLVFYASFGNLMTNVATLMARTYLGNDQSPGCQFQAFLIQMFMPADALWTLAMAINVYLTFYYKYDARRLRRMELLYLGCCYGIPFIVALVFVFVRTPTRGRMYGNATLWCWVSPEWDIFRIATFYGPVWAVILVTFFIYIRAGSEIYKKHRQLRDFKYSYSHHEPEPLQTMDDMHGAKTTQVYVTTEINTAHHTEHGGDHDQSNGESIDLSPLGRRDPSGTSASAAKDTTAVYTVHISASNNRNSYNDVDLQLPIQSPALNHSQDQSQNQNQNQDSHSFPSLEPQRTHASTANASALAPVATTVSNVQGPRNPATQRLRRKAAYEANSAAWSYTKCALLFFTAMLVTWIPSSANRVFSVVHIDKISLPLEYMSAFVLPLQGFWNAIIYVVTSWKACRTLWDDVRHRSGGGTPHANSYPLTTNNNSTNANANTNTNSAPSNDSDDMMDRMMMGGRGASSKSEKSYESESVRELAIR</sequence>
<feature type="region of interest" description="Disordered" evidence="5">
    <location>
        <begin position="241"/>
        <end position="275"/>
    </location>
</feature>
<feature type="transmembrane region" description="Helical" evidence="6">
    <location>
        <begin position="50"/>
        <end position="71"/>
    </location>
</feature>
<dbReference type="Proteomes" id="UP000016923">
    <property type="component" value="Unassembled WGS sequence"/>
</dbReference>
<feature type="transmembrane region" description="Helical" evidence="6">
    <location>
        <begin position="166"/>
        <end position="188"/>
    </location>
</feature>
<evidence type="ECO:0000256" key="5">
    <source>
        <dbReference type="SAM" id="MobiDB-lite"/>
    </source>
</evidence>
<feature type="region of interest" description="Disordered" evidence="5">
    <location>
        <begin position="309"/>
        <end position="340"/>
    </location>
</feature>
<dbReference type="GO" id="GO:0005886">
    <property type="term" value="C:plasma membrane"/>
    <property type="evidence" value="ECO:0007669"/>
    <property type="project" value="TreeGrafter"/>
</dbReference>
<keyword evidence="4 6" id="KW-0472">Membrane</keyword>
<dbReference type="GO" id="GO:0007166">
    <property type="term" value="P:cell surface receptor signaling pathway"/>
    <property type="evidence" value="ECO:0007669"/>
    <property type="project" value="InterPro"/>
</dbReference>
<gene>
    <name evidence="8" type="ORF">F503_07459</name>
</gene>
<feature type="transmembrane region" description="Helical" evidence="6">
    <location>
        <begin position="20"/>
        <end position="38"/>
    </location>
</feature>
<evidence type="ECO:0000256" key="4">
    <source>
        <dbReference type="ARBA" id="ARBA00023136"/>
    </source>
</evidence>
<dbReference type="GO" id="GO:0004930">
    <property type="term" value="F:G protein-coupled receptor activity"/>
    <property type="evidence" value="ECO:0007669"/>
    <property type="project" value="TreeGrafter"/>
</dbReference>
<proteinExistence type="predicted"/>
<comment type="subcellular location">
    <subcellularLocation>
        <location evidence="1">Membrane</location>
        <topology evidence="1">Multi-pass membrane protein</topology>
    </subcellularLocation>
</comment>
<dbReference type="Gene3D" id="1.20.1070.10">
    <property type="entry name" value="Rhodopsin 7-helix transmembrane proteins"/>
    <property type="match status" value="1"/>
</dbReference>
<feature type="compositionally biased region" description="Basic and acidic residues" evidence="5">
    <location>
        <begin position="241"/>
        <end position="251"/>
    </location>
</feature>
<feature type="transmembrane region" description="Helical" evidence="6">
    <location>
        <begin position="122"/>
        <end position="142"/>
    </location>
</feature>
<dbReference type="AlphaFoldDB" id="S3CSR1"/>
<keyword evidence="8" id="KW-0675">Receptor</keyword>
<feature type="compositionally biased region" description="Basic and acidic residues" evidence="5">
    <location>
        <begin position="507"/>
        <end position="523"/>
    </location>
</feature>
<accession>S3CSR1</accession>
<evidence type="ECO:0000313" key="9">
    <source>
        <dbReference type="Proteomes" id="UP000016923"/>
    </source>
</evidence>
<dbReference type="eggNOG" id="ENOG502QTGV">
    <property type="taxonomic scope" value="Eukaryota"/>
</dbReference>
<reference evidence="8 9" key="1">
    <citation type="journal article" date="2013" name="BMC Genomics">
        <title>The genome and transcriptome of the pine saprophyte Ophiostoma piceae, and a comparison with the bark beetle-associated pine pathogen Grosmannia clavigera.</title>
        <authorList>
            <person name="Haridas S."/>
            <person name="Wang Y."/>
            <person name="Lim L."/>
            <person name="Massoumi Alamouti S."/>
            <person name="Jackman S."/>
            <person name="Docking R."/>
            <person name="Robertson G."/>
            <person name="Birol I."/>
            <person name="Bohlmann J."/>
            <person name="Breuil C."/>
        </authorList>
    </citation>
    <scope>NUCLEOTIDE SEQUENCE [LARGE SCALE GENOMIC DNA]</scope>
    <source>
        <strain evidence="8 9">UAMH 11346</strain>
    </source>
</reference>
<dbReference type="VEuPathDB" id="FungiDB:F503_07459"/>
<evidence type="ECO:0000259" key="7">
    <source>
        <dbReference type="PROSITE" id="PS50261"/>
    </source>
</evidence>
<dbReference type="GO" id="GO:0007189">
    <property type="term" value="P:adenylate cyclase-activating G protein-coupled receptor signaling pathway"/>
    <property type="evidence" value="ECO:0007669"/>
    <property type="project" value="TreeGrafter"/>
</dbReference>
<evidence type="ECO:0000256" key="6">
    <source>
        <dbReference type="SAM" id="Phobius"/>
    </source>
</evidence>
<dbReference type="Pfam" id="PF05462">
    <property type="entry name" value="Dicty_CAR"/>
    <property type="match status" value="1"/>
</dbReference>
<organism evidence="8 9">
    <name type="scientific">Ophiostoma piceae (strain UAMH 11346)</name>
    <name type="common">Sap stain fungus</name>
    <dbReference type="NCBI Taxonomy" id="1262450"/>
    <lineage>
        <taxon>Eukaryota</taxon>
        <taxon>Fungi</taxon>
        <taxon>Dikarya</taxon>
        <taxon>Ascomycota</taxon>
        <taxon>Pezizomycotina</taxon>
        <taxon>Sordariomycetes</taxon>
        <taxon>Sordariomycetidae</taxon>
        <taxon>Ophiostomatales</taxon>
        <taxon>Ophiostomataceae</taxon>
        <taxon>Ophiostoma</taxon>
    </lineage>
</organism>
<protein>
    <submittedName>
        <fullName evidence="8">G-protein coupled receptor</fullName>
    </submittedName>
</protein>
<keyword evidence="2 6" id="KW-0812">Transmembrane</keyword>
<dbReference type="PANTHER" id="PTHR23112">
    <property type="entry name" value="G PROTEIN-COUPLED RECEPTOR 157-RELATED"/>
    <property type="match status" value="1"/>
</dbReference>
<feature type="transmembrane region" description="Helical" evidence="6">
    <location>
        <begin position="83"/>
        <end position="110"/>
    </location>
</feature>
<name>S3CSR1_OPHP1</name>
<feature type="region of interest" description="Disordered" evidence="5">
    <location>
        <begin position="455"/>
        <end position="523"/>
    </location>
</feature>
<dbReference type="PANTHER" id="PTHR23112:SF22">
    <property type="entry name" value="G-PROTEIN COUPLED RECEPTOR"/>
    <property type="match status" value="1"/>
</dbReference>
<feature type="transmembrane region" description="Helical" evidence="6">
    <location>
        <begin position="377"/>
        <end position="399"/>
    </location>
</feature>
<dbReference type="SUPFAM" id="SSF81321">
    <property type="entry name" value="Family A G protein-coupled receptor-like"/>
    <property type="match status" value="1"/>
</dbReference>
<dbReference type="STRING" id="1262450.S3CSR1"/>
<feature type="compositionally biased region" description="Low complexity" evidence="5">
    <location>
        <begin position="468"/>
        <end position="488"/>
    </location>
</feature>
<dbReference type="HOGENOM" id="CLU_024810_3_1_1"/>
<keyword evidence="3 6" id="KW-1133">Transmembrane helix</keyword>
<evidence type="ECO:0000313" key="8">
    <source>
        <dbReference type="EMBL" id="EPE09683.1"/>
    </source>
</evidence>
<dbReference type="InterPro" id="IPR017981">
    <property type="entry name" value="GPCR_2-like_7TM"/>
</dbReference>
<dbReference type="PROSITE" id="PS50261">
    <property type="entry name" value="G_PROTEIN_RECEP_F2_4"/>
    <property type="match status" value="1"/>
</dbReference>
<evidence type="ECO:0000256" key="3">
    <source>
        <dbReference type="ARBA" id="ARBA00022989"/>
    </source>
</evidence>
<feature type="domain" description="G-protein coupled receptors family 2 profile 2" evidence="7">
    <location>
        <begin position="14"/>
        <end position="199"/>
    </location>
</feature>
<evidence type="ECO:0000256" key="2">
    <source>
        <dbReference type="ARBA" id="ARBA00022692"/>
    </source>
</evidence>
<feature type="transmembrane region" description="Helical" evidence="6">
    <location>
        <begin position="419"/>
        <end position="438"/>
    </location>
</feature>
<dbReference type="OMA" id="RMEIPYL"/>
<feature type="compositionally biased region" description="Low complexity" evidence="5">
    <location>
        <begin position="309"/>
        <end position="326"/>
    </location>
</feature>
<dbReference type="OrthoDB" id="18453at2759"/>